<dbReference type="Proteomes" id="UP001501725">
    <property type="component" value="Unassembled WGS sequence"/>
</dbReference>
<evidence type="ECO:0008006" key="3">
    <source>
        <dbReference type="Google" id="ProtNLM"/>
    </source>
</evidence>
<gene>
    <name evidence="1" type="ORF">GCM10023184_29420</name>
</gene>
<protein>
    <recommendedName>
        <fullName evidence="3">Apea-like HEPN domain-containing protein</fullName>
    </recommendedName>
</protein>
<organism evidence="1 2">
    <name type="scientific">Flaviaesturariibacter amylovorans</name>
    <dbReference type="NCBI Taxonomy" id="1084520"/>
    <lineage>
        <taxon>Bacteria</taxon>
        <taxon>Pseudomonadati</taxon>
        <taxon>Bacteroidota</taxon>
        <taxon>Chitinophagia</taxon>
        <taxon>Chitinophagales</taxon>
        <taxon>Chitinophagaceae</taxon>
        <taxon>Flaviaestuariibacter</taxon>
    </lineage>
</organism>
<proteinExistence type="predicted"/>
<dbReference type="EMBL" id="BAABGY010000008">
    <property type="protein sequence ID" value="GAA4334957.1"/>
    <property type="molecule type" value="Genomic_DNA"/>
</dbReference>
<evidence type="ECO:0000313" key="1">
    <source>
        <dbReference type="EMBL" id="GAA4334957.1"/>
    </source>
</evidence>
<keyword evidence="2" id="KW-1185">Reference proteome</keyword>
<sequence length="276" mass="32759">MDTQSDDRRIDERYRIVNGIFSTLRPKIVADIQRAKHSLTLHMLYRATLKVDTLVGLFLKHNNLEHYYPNSILFRTIVEHFLTALFVGIRNDIEKSDEAALDYYTGYLDSEIIKRTAYDLRLEGMLHNVEKNDSLENINRALDQAWSQSDRERIHKVEYRFDIKNIMKFLIHGIPESHEYADIMDSYPVLIKAYNITSSYVHGGPTAEFEQYEWFEASVQQTRLDKFGTFSKLMALQIKEMILFRLLEYSRREYYPACIPLEMFLREKYVSQSRKQ</sequence>
<evidence type="ECO:0000313" key="2">
    <source>
        <dbReference type="Proteomes" id="UP001501725"/>
    </source>
</evidence>
<name>A0ABP8H665_9BACT</name>
<comment type="caution">
    <text evidence="1">The sequence shown here is derived from an EMBL/GenBank/DDBJ whole genome shotgun (WGS) entry which is preliminary data.</text>
</comment>
<accession>A0ABP8H665</accession>
<reference evidence="2" key="1">
    <citation type="journal article" date="2019" name="Int. J. Syst. Evol. Microbiol.">
        <title>The Global Catalogue of Microorganisms (GCM) 10K type strain sequencing project: providing services to taxonomists for standard genome sequencing and annotation.</title>
        <authorList>
            <consortium name="The Broad Institute Genomics Platform"/>
            <consortium name="The Broad Institute Genome Sequencing Center for Infectious Disease"/>
            <person name="Wu L."/>
            <person name="Ma J."/>
        </authorList>
    </citation>
    <scope>NUCLEOTIDE SEQUENCE [LARGE SCALE GENOMIC DNA]</scope>
    <source>
        <strain evidence="2">JCM 17919</strain>
    </source>
</reference>